<keyword evidence="4 7" id="KW-1133">Transmembrane helix</keyword>
<name>A0A1I0BCU2_9FIRM</name>
<organism evidence="9 10">
    <name type="scientific">[Clostridium] polysaccharolyticum</name>
    <dbReference type="NCBI Taxonomy" id="29364"/>
    <lineage>
        <taxon>Bacteria</taxon>
        <taxon>Bacillati</taxon>
        <taxon>Bacillota</taxon>
        <taxon>Clostridia</taxon>
        <taxon>Lachnospirales</taxon>
        <taxon>Lachnospiraceae</taxon>
    </lineage>
</organism>
<dbReference type="InterPro" id="IPR038078">
    <property type="entry name" value="PhoU-like_sf"/>
</dbReference>
<feature type="domain" description="PhoU" evidence="8">
    <location>
        <begin position="466"/>
        <end position="547"/>
    </location>
</feature>
<dbReference type="RefSeq" id="WP_092477408.1">
    <property type="nucleotide sequence ID" value="NZ_FOHN01000007.1"/>
</dbReference>
<feature type="transmembrane region" description="Helical" evidence="7">
    <location>
        <begin position="50"/>
        <end position="77"/>
    </location>
</feature>
<dbReference type="GO" id="GO:0005436">
    <property type="term" value="F:sodium:phosphate symporter activity"/>
    <property type="evidence" value="ECO:0007669"/>
    <property type="project" value="InterPro"/>
</dbReference>
<feature type="transmembrane region" description="Helical" evidence="7">
    <location>
        <begin position="185"/>
        <end position="209"/>
    </location>
</feature>
<evidence type="ECO:0000256" key="5">
    <source>
        <dbReference type="ARBA" id="ARBA00023136"/>
    </source>
</evidence>
<protein>
    <submittedName>
        <fullName evidence="9">Phosphate:Na+ symporter</fullName>
    </submittedName>
</protein>
<accession>A0A1I0BCU2</accession>
<feature type="domain" description="PhoU" evidence="8">
    <location>
        <begin position="360"/>
        <end position="445"/>
    </location>
</feature>
<dbReference type="Pfam" id="PF02690">
    <property type="entry name" value="Na_Pi_cotrans"/>
    <property type="match status" value="2"/>
</dbReference>
<dbReference type="PANTHER" id="PTHR10010:SF46">
    <property type="entry name" value="SODIUM-DEPENDENT PHOSPHATE TRANSPORT PROTEIN 2B"/>
    <property type="match status" value="1"/>
</dbReference>
<dbReference type="Gene3D" id="1.20.58.220">
    <property type="entry name" value="Phosphate transport system protein phou homolog 2, domain 2"/>
    <property type="match status" value="1"/>
</dbReference>
<dbReference type="GO" id="GO:0044341">
    <property type="term" value="P:sodium-dependent phosphate transport"/>
    <property type="evidence" value="ECO:0007669"/>
    <property type="project" value="InterPro"/>
</dbReference>
<reference evidence="9 10" key="1">
    <citation type="submission" date="2016-10" db="EMBL/GenBank/DDBJ databases">
        <authorList>
            <person name="de Groot N.N."/>
        </authorList>
    </citation>
    <scope>NUCLEOTIDE SEQUENCE [LARGE SCALE GENOMIC DNA]</scope>
    <source>
        <strain evidence="9 10">DSM 1801</strain>
    </source>
</reference>
<evidence type="ECO:0000313" key="10">
    <source>
        <dbReference type="Proteomes" id="UP000199800"/>
    </source>
</evidence>
<dbReference type="STRING" id="29364.SAMN04487772_10758"/>
<keyword evidence="5 7" id="KW-0472">Membrane</keyword>
<dbReference type="InterPro" id="IPR026022">
    <property type="entry name" value="PhoU_dom"/>
</dbReference>
<feature type="transmembrane region" description="Helical" evidence="7">
    <location>
        <begin position="6"/>
        <end position="30"/>
    </location>
</feature>
<dbReference type="EMBL" id="FOHN01000007">
    <property type="protein sequence ID" value="SET04323.1"/>
    <property type="molecule type" value="Genomic_DNA"/>
</dbReference>
<keyword evidence="6" id="KW-0175">Coiled coil</keyword>
<dbReference type="NCBIfam" id="NF037997">
    <property type="entry name" value="Na_Pi_symport"/>
    <property type="match status" value="1"/>
</dbReference>
<keyword evidence="2" id="KW-1003">Cell membrane</keyword>
<evidence type="ECO:0000256" key="3">
    <source>
        <dbReference type="ARBA" id="ARBA00022692"/>
    </source>
</evidence>
<feature type="transmembrane region" description="Helical" evidence="7">
    <location>
        <begin position="147"/>
        <end position="165"/>
    </location>
</feature>
<dbReference type="GO" id="GO:0005886">
    <property type="term" value="C:plasma membrane"/>
    <property type="evidence" value="ECO:0007669"/>
    <property type="project" value="UniProtKB-SubCell"/>
</dbReference>
<evidence type="ECO:0000256" key="1">
    <source>
        <dbReference type="ARBA" id="ARBA00004651"/>
    </source>
</evidence>
<feature type="transmembrane region" description="Helical" evidence="7">
    <location>
        <begin position="257"/>
        <end position="277"/>
    </location>
</feature>
<feature type="transmembrane region" description="Helical" evidence="7">
    <location>
        <begin position="297"/>
        <end position="314"/>
    </location>
</feature>
<dbReference type="InterPro" id="IPR004633">
    <property type="entry name" value="NaPi_cotrn-rel/YqeW-like"/>
</dbReference>
<feature type="coiled-coil region" evidence="6">
    <location>
        <begin position="486"/>
        <end position="513"/>
    </location>
</feature>
<keyword evidence="10" id="KW-1185">Reference proteome</keyword>
<dbReference type="PANTHER" id="PTHR10010">
    <property type="entry name" value="SOLUTE CARRIER FAMILY 34 SODIUM PHOSPHATE , MEMBER 2-RELATED"/>
    <property type="match status" value="1"/>
</dbReference>
<dbReference type="SUPFAM" id="SSF109755">
    <property type="entry name" value="PhoU-like"/>
    <property type="match status" value="1"/>
</dbReference>
<dbReference type="Pfam" id="PF01895">
    <property type="entry name" value="PhoU"/>
    <property type="match status" value="2"/>
</dbReference>
<dbReference type="Proteomes" id="UP000199800">
    <property type="component" value="Unassembled WGS sequence"/>
</dbReference>
<dbReference type="AlphaFoldDB" id="A0A1I0BCU2"/>
<dbReference type="InterPro" id="IPR003841">
    <property type="entry name" value="Na/Pi_transpt"/>
</dbReference>
<evidence type="ECO:0000256" key="7">
    <source>
        <dbReference type="SAM" id="Phobius"/>
    </source>
</evidence>
<proteinExistence type="predicted"/>
<evidence type="ECO:0000256" key="2">
    <source>
        <dbReference type="ARBA" id="ARBA00022475"/>
    </source>
</evidence>
<keyword evidence="3 7" id="KW-0812">Transmembrane</keyword>
<gene>
    <name evidence="9" type="ORF">SAMN04487772_10758</name>
</gene>
<evidence type="ECO:0000259" key="8">
    <source>
        <dbReference type="Pfam" id="PF01895"/>
    </source>
</evidence>
<feature type="transmembrane region" description="Helical" evidence="7">
    <location>
        <begin position="112"/>
        <end position="135"/>
    </location>
</feature>
<evidence type="ECO:0000256" key="6">
    <source>
        <dbReference type="SAM" id="Coils"/>
    </source>
</evidence>
<dbReference type="OrthoDB" id="9763003at2"/>
<sequence>MSVEVLGVIFQFAGGLGMFLYGMNIMGDGLQKAAGNKMHNFLGKITSNRFLGLLAGALITAIIQSSSATTVMVVGFVNAGLLDLGQAAGVIMGANIGTTITSWIVSMNEWEWAAVLKPSFFAPLLIAIGAFFIMLNKSQKRKEAGQILSGFGILFIGLEFMTSSIEPYSASPVFSAAFRILGRNPVFGILTGLVVTAFIQSSSASVGILQALAANGVVGWNSAVYITLGQNMGTCVTALISSTGANRTAKRAAVMHFLFNLMGAIIFGVLMSFLFLWRPVLAEAKVSSVDISVFHTIFNIANTLILFPFGNLLVKLSGVIVKDHAHNVIDDELESMKRHLDERILETPSFALDNAIKQVVHMGEITMENVKRSVKALLEKDGQLVKEVMEQEKLIDQMEKILTEYLVKISNLSLSEKQQLIVNHMFYTIINFERVGDHAENIGELASITIDRKLQFTEEAYMEMENMCKAAIESFENSLLSRSTEDQEYIRKVVKCEELVDNLEEEYREHHIARLSKNVCNSETGVVFVDLLVNLERISDHSMNIANFLLDELD</sequence>
<evidence type="ECO:0000256" key="4">
    <source>
        <dbReference type="ARBA" id="ARBA00022989"/>
    </source>
</evidence>
<dbReference type="NCBIfam" id="TIGR00704">
    <property type="entry name" value="NaPi_cotrn_rel"/>
    <property type="match status" value="1"/>
</dbReference>
<evidence type="ECO:0000313" key="9">
    <source>
        <dbReference type="EMBL" id="SET04323.1"/>
    </source>
</evidence>
<comment type="subcellular location">
    <subcellularLocation>
        <location evidence="1">Cell membrane</location>
        <topology evidence="1">Multi-pass membrane protein</topology>
    </subcellularLocation>
</comment>